<dbReference type="Pfam" id="PF01590">
    <property type="entry name" value="GAF"/>
    <property type="match status" value="2"/>
</dbReference>
<dbReference type="CDD" id="cd07302">
    <property type="entry name" value="CHD"/>
    <property type="match status" value="1"/>
</dbReference>
<keyword evidence="4" id="KW-1185">Reference proteome</keyword>
<feature type="domain" description="Guanylate cyclase" evidence="2">
    <location>
        <begin position="637"/>
        <end position="769"/>
    </location>
</feature>
<dbReference type="SUPFAM" id="SSF55781">
    <property type="entry name" value="GAF domain-like"/>
    <property type="match status" value="2"/>
</dbReference>
<dbReference type="Gene3D" id="3.30.450.40">
    <property type="match status" value="2"/>
</dbReference>
<evidence type="ECO:0000313" key="3">
    <source>
        <dbReference type="EMBL" id="MDJ1181595.1"/>
    </source>
</evidence>
<dbReference type="SMART" id="SM00044">
    <property type="entry name" value="CYCc"/>
    <property type="match status" value="1"/>
</dbReference>
<dbReference type="InterPro" id="IPR050697">
    <property type="entry name" value="Adenylyl/Guanylyl_Cyclase_3/4"/>
</dbReference>
<dbReference type="PROSITE" id="PS50125">
    <property type="entry name" value="GUANYLATE_CYCLASE_2"/>
    <property type="match status" value="1"/>
</dbReference>
<dbReference type="SUPFAM" id="SSF55073">
    <property type="entry name" value="Nucleotide cyclase"/>
    <property type="match status" value="1"/>
</dbReference>
<gene>
    <name evidence="3" type="ORF">PMH09_00165</name>
</gene>
<organism evidence="3 4">
    <name type="scientific">Roseofilum casamattae BLCC-M143</name>
    <dbReference type="NCBI Taxonomy" id="3022442"/>
    <lineage>
        <taxon>Bacteria</taxon>
        <taxon>Bacillati</taxon>
        <taxon>Cyanobacteriota</taxon>
        <taxon>Cyanophyceae</taxon>
        <taxon>Desertifilales</taxon>
        <taxon>Desertifilaceae</taxon>
        <taxon>Roseofilum</taxon>
        <taxon>Roseofilum casamattae</taxon>
    </lineage>
</organism>
<dbReference type="InterPro" id="IPR029016">
    <property type="entry name" value="GAF-like_dom_sf"/>
</dbReference>
<dbReference type="Gene3D" id="3.30.450.20">
    <property type="entry name" value="PAS domain"/>
    <property type="match status" value="1"/>
</dbReference>
<dbReference type="PANTHER" id="PTHR43081:SF1">
    <property type="entry name" value="ADENYLATE CYCLASE, TERMINAL-DIFFERENTIATION SPECIFIC"/>
    <property type="match status" value="1"/>
</dbReference>
<dbReference type="Gene3D" id="3.30.70.1230">
    <property type="entry name" value="Nucleotide cyclase"/>
    <property type="match status" value="1"/>
</dbReference>
<reference evidence="3 4" key="1">
    <citation type="submission" date="2023-01" db="EMBL/GenBank/DDBJ databases">
        <title>Novel diversity within Roseofilum (Cyanobacteria; Desertifilaceae) from marine benthic mats with descriptions of four novel species.</title>
        <authorList>
            <person name="Wang Y."/>
            <person name="Berthold D.E."/>
            <person name="Hu J."/>
            <person name="Lefler F.W."/>
            <person name="Laughinghouse H.D. IV."/>
        </authorList>
    </citation>
    <scope>NUCLEOTIDE SEQUENCE [LARGE SCALE GENOMIC DNA]</scope>
    <source>
        <strain evidence="3 4">BLCC-M143</strain>
    </source>
</reference>
<accession>A0ABT7BR81</accession>
<evidence type="ECO:0000259" key="2">
    <source>
        <dbReference type="PROSITE" id="PS50125"/>
    </source>
</evidence>
<dbReference type="SMART" id="SM00065">
    <property type="entry name" value="GAF"/>
    <property type="match status" value="2"/>
</dbReference>
<dbReference type="InterPro" id="IPR001054">
    <property type="entry name" value="A/G_cyclase"/>
</dbReference>
<proteinExistence type="inferred from homology"/>
<dbReference type="InterPro" id="IPR003018">
    <property type="entry name" value="GAF"/>
</dbReference>
<dbReference type="InterPro" id="IPR029787">
    <property type="entry name" value="Nucleotide_cyclase"/>
</dbReference>
<evidence type="ECO:0000313" key="4">
    <source>
        <dbReference type="Proteomes" id="UP001232992"/>
    </source>
</evidence>
<evidence type="ECO:0000256" key="1">
    <source>
        <dbReference type="ARBA" id="ARBA00005381"/>
    </source>
</evidence>
<protein>
    <submittedName>
        <fullName evidence="3">Adenylate/guanylate cyclase domain-containing protein</fullName>
    </submittedName>
</protein>
<dbReference type="EMBL" id="JAQOSQ010000001">
    <property type="protein sequence ID" value="MDJ1181595.1"/>
    <property type="molecule type" value="Genomic_DNA"/>
</dbReference>
<dbReference type="RefSeq" id="WP_283756251.1">
    <property type="nucleotide sequence ID" value="NZ_JAQOSQ010000001.1"/>
</dbReference>
<comment type="caution">
    <text evidence="3">The sequence shown here is derived from an EMBL/GenBank/DDBJ whole genome shotgun (WGS) entry which is preliminary data.</text>
</comment>
<comment type="similarity">
    <text evidence="1">Belongs to the adenylyl cyclase class-3 family.</text>
</comment>
<sequence>MATSSSNSPIVDTTATTIDIDANPSQTVSAAVVDAATVIDVETTPAEPSPSPSSGGVTGGLVTTGGGGDFSSFLAPLKKDTFKQVVTDVEDKLKIVNQTLSMLDNLLDNQGFDAILDEMLQSITLKTGELLNADRTSIFLFDEEKNELFTIVAKDENGNALEIRIPADKGIAGEVATFRKVVNIPYDFYDDPRSTTAQKFDKKNGYRTYTMIAMPLENEETGELVAVVQLINKLKLEADREADLNDKINLEGFTEDDEQVFREFAPSIRLILQSSKSFYAATQRQRAASALMNAVNSLSKSSLDLEDTLKKVMDQAKELMNADRSTLWLLDEDKGELWTKIPIAGNLTEIRIPRSAGFAGMVAESGEPLLIPFDLYQDPRSETSKKTDQKTGYRTCSMLCMPVFNADDQLIGVTQLINKKKQGEYPAYNPEDWPNAPEQWKSSFNRNDLEFMRAFNIQAGVALQNAKLFDQVKQQKQMQEDILRSLTNGVISTNKIGTIIAANECAKGLLGLEETATIEGKSLRPFIRIKEGDFNKWFEAALAPKEAKDRKQYYPDQTLVLSGEDGEDIEQSVNLSINSMNDAIDPTKISGALVVMEDISDEKQVKSLMYRYMTPEVAESLLESGDTGLGGKRKEVSVLFSDIRSYTTLTEKLQAEEVVAMLNSYFEEMVDSVFRYGGTLDKYIGDALMAVFGSPAPLEDHAWCAMQTAVEMRYRLEEYNSNRREQGLMEISIGIGIHSDTVVSGNIGSSKRMELTSIGDGVNLASRLEGTSKQYGTDIVISEKTYINYKDKVYVRELDNITVKGKSKPVTIYELLGIKEGCSEVGRPLTEKQAAIKTHYENGRSYYLQPAKDKLAYGEILQVLEALEELSASELKKLSYDETKEIANMLGQLSREELIEILGEAPLKRMLDVEDLSRKNVTDSYWQSTLPEKVSELTPRQTKKMLQAKLKQFTGVPEAQEMLVEEAQEMSAAQLRKFIDLARQPFEEKAKISFKQAQTEFEQVLKVDPSNKAAKLHLQRCMLYEDNPPNETWDGVWKLTEK</sequence>
<name>A0ABT7BR81_9CYAN</name>
<dbReference type="PANTHER" id="PTHR43081">
    <property type="entry name" value="ADENYLATE CYCLASE, TERMINAL-DIFFERENTIATION SPECIFIC-RELATED"/>
    <property type="match status" value="1"/>
</dbReference>
<dbReference type="Proteomes" id="UP001232992">
    <property type="component" value="Unassembled WGS sequence"/>
</dbReference>
<dbReference type="Pfam" id="PF00211">
    <property type="entry name" value="Guanylate_cyc"/>
    <property type="match status" value="1"/>
</dbReference>